<proteinExistence type="predicted"/>
<dbReference type="PROSITE" id="PS51257">
    <property type="entry name" value="PROKAR_LIPOPROTEIN"/>
    <property type="match status" value="1"/>
</dbReference>
<feature type="domain" description="DUF5666" evidence="1">
    <location>
        <begin position="196"/>
        <end position="255"/>
    </location>
</feature>
<dbReference type="Pfam" id="PF18914">
    <property type="entry name" value="DUF5666"/>
    <property type="match status" value="3"/>
</dbReference>
<dbReference type="EMBL" id="VRZA01000002">
    <property type="protein sequence ID" value="TXS95178.1"/>
    <property type="molecule type" value="Genomic_DNA"/>
</dbReference>
<organism evidence="2 3">
    <name type="scientific">Parahaliea maris</name>
    <dbReference type="NCBI Taxonomy" id="2716870"/>
    <lineage>
        <taxon>Bacteria</taxon>
        <taxon>Pseudomonadati</taxon>
        <taxon>Pseudomonadota</taxon>
        <taxon>Gammaproteobacteria</taxon>
        <taxon>Cellvibrionales</taxon>
        <taxon>Halieaceae</taxon>
        <taxon>Parahaliea</taxon>
    </lineage>
</organism>
<sequence length="559" mass="59420">MRLLILLSIFAFLGACKVVVSVPEGGRVVSLSGDFACEAGETCTIDVTDTDFDKTFRVEAEAGLQWRWRQFPRGLCGGSQSDCRLATTGFPGNDNLLAILASDQEFYLEPKFWPQGESEVAGLGRGTLTGFGSLIINEQTHLALDDNTRIRLDGDDNPSASDLALGMVLHYTSGDDTTNNLATGTALTVDAISEVKGPITSVNPLRVLAQLVISTGDTVLADLPGGQLNALVVGDELEVHGFRGGNNEINATRIQRKAGGIPVWKLTGTVTGVGTGTFNIGSQEILLGDIAPRDCSGPLAIGDQVEARFARDPGFQPGQALATLSDIECQGGGLPSPANPIASVLAGEFEGVVNRVISAERFEFNGQLVVLKSNTRFRFGTRSDIIPGARLEAEGTFDAVNSVLTAREIKFKGSRVRIEAPLESSGGQISLLGIRLLVTAVTEDEDGILDTLSSRQVEVRGFLDGTGWVVAEQLRERGDPDAGDVRLRGPASDIDGNGFSILGIRIDTDTARAFRNRSGVLIDRATFFQRLVEGAVVSAEDATWDGAGSLRNARIELED</sequence>
<dbReference type="RefSeq" id="WP_148067089.1">
    <property type="nucleotide sequence ID" value="NZ_VRZA01000002.1"/>
</dbReference>
<gene>
    <name evidence="2" type="ORF">FV139_04570</name>
</gene>
<dbReference type="AlphaFoldDB" id="A0A5C9A344"/>
<accession>A0A5C9A344</accession>
<evidence type="ECO:0000313" key="2">
    <source>
        <dbReference type="EMBL" id="TXS95178.1"/>
    </source>
</evidence>
<protein>
    <recommendedName>
        <fullName evidence="1">DUF5666 domain-containing protein</fullName>
    </recommendedName>
</protein>
<dbReference type="InterPro" id="IPR043724">
    <property type="entry name" value="DUF5666"/>
</dbReference>
<reference evidence="2 3" key="1">
    <citation type="submission" date="2019-08" db="EMBL/GenBank/DDBJ databases">
        <title>Parahaliea maris sp. nov., isolated from the surface seawater.</title>
        <authorList>
            <person name="Liu Y."/>
        </authorList>
    </citation>
    <scope>NUCLEOTIDE SEQUENCE [LARGE SCALE GENOMIC DNA]</scope>
    <source>
        <strain evidence="2 3">HSLHS9</strain>
    </source>
</reference>
<evidence type="ECO:0000313" key="3">
    <source>
        <dbReference type="Proteomes" id="UP000321039"/>
    </source>
</evidence>
<evidence type="ECO:0000259" key="1">
    <source>
        <dbReference type="Pfam" id="PF18914"/>
    </source>
</evidence>
<keyword evidence="3" id="KW-1185">Reference proteome</keyword>
<name>A0A5C9A344_9GAMM</name>
<comment type="caution">
    <text evidence="2">The sequence shown here is derived from an EMBL/GenBank/DDBJ whole genome shotgun (WGS) entry which is preliminary data.</text>
</comment>
<dbReference type="Proteomes" id="UP000321039">
    <property type="component" value="Unassembled WGS sequence"/>
</dbReference>
<feature type="domain" description="DUF5666" evidence="1">
    <location>
        <begin position="425"/>
        <end position="473"/>
    </location>
</feature>
<feature type="domain" description="DUF5666" evidence="1">
    <location>
        <begin position="350"/>
        <end position="410"/>
    </location>
</feature>